<accession>A0AAQ1JWA5</accession>
<feature type="modified residue" description="4-aspartylphosphate" evidence="6">
    <location>
        <position position="64"/>
    </location>
</feature>
<dbReference type="Proteomes" id="UP000183529">
    <property type="component" value="Unassembled WGS sequence"/>
</dbReference>
<keyword evidence="1 6" id="KW-0597">Phosphoprotein</keyword>
<dbReference type="CDD" id="cd06170">
    <property type="entry name" value="LuxR_C_like"/>
    <property type="match status" value="1"/>
</dbReference>
<dbReference type="Pfam" id="PF00072">
    <property type="entry name" value="Response_reg"/>
    <property type="match status" value="1"/>
</dbReference>
<evidence type="ECO:0000313" key="10">
    <source>
        <dbReference type="Proteomes" id="UP000183529"/>
    </source>
</evidence>
<comment type="caution">
    <text evidence="9">The sequence shown here is derived from an EMBL/GenBank/DDBJ whole genome shotgun (WGS) entry which is preliminary data.</text>
</comment>
<evidence type="ECO:0000313" key="9">
    <source>
        <dbReference type="EMBL" id="SEK05401.1"/>
    </source>
</evidence>
<protein>
    <submittedName>
        <fullName evidence="9">Two component transcriptional regulator, LuxR family</fullName>
    </submittedName>
</protein>
<dbReference type="RefSeq" id="WP_074985769.1">
    <property type="nucleotide sequence ID" value="NZ_CADFGN010000012.1"/>
</dbReference>
<keyword evidence="5" id="KW-0804">Transcription</keyword>
<evidence type="ECO:0000256" key="3">
    <source>
        <dbReference type="ARBA" id="ARBA00023015"/>
    </source>
</evidence>
<dbReference type="InterPro" id="IPR036388">
    <property type="entry name" value="WH-like_DNA-bd_sf"/>
</dbReference>
<dbReference type="InterPro" id="IPR011006">
    <property type="entry name" value="CheY-like_superfamily"/>
</dbReference>
<dbReference type="Gene3D" id="1.10.10.10">
    <property type="entry name" value="Winged helix-like DNA-binding domain superfamily/Winged helix DNA-binding domain"/>
    <property type="match status" value="1"/>
</dbReference>
<reference evidence="9 10" key="1">
    <citation type="submission" date="2016-10" db="EMBL/GenBank/DDBJ databases">
        <authorList>
            <person name="Varghese N."/>
            <person name="Submissions S."/>
        </authorList>
    </citation>
    <scope>NUCLEOTIDE SEQUENCE [LARGE SCALE GENOMIC DNA]</scope>
    <source>
        <strain evidence="9 10">LMG 22274</strain>
    </source>
</reference>
<dbReference type="InterPro" id="IPR001789">
    <property type="entry name" value="Sig_transdc_resp-reg_receiver"/>
</dbReference>
<proteinExistence type="predicted"/>
<evidence type="ECO:0000259" key="8">
    <source>
        <dbReference type="PROSITE" id="PS50110"/>
    </source>
</evidence>
<dbReference type="EMBL" id="FNZM01000014">
    <property type="protein sequence ID" value="SEK05401.1"/>
    <property type="molecule type" value="Genomic_DNA"/>
</dbReference>
<name>A0AAQ1JWA5_9BURK</name>
<feature type="domain" description="Response regulatory" evidence="8">
    <location>
        <begin position="15"/>
        <end position="129"/>
    </location>
</feature>
<feature type="domain" description="HTH luxR-type" evidence="7">
    <location>
        <begin position="145"/>
        <end position="210"/>
    </location>
</feature>
<dbReference type="InterPro" id="IPR000792">
    <property type="entry name" value="Tscrpt_reg_LuxR_C"/>
</dbReference>
<keyword evidence="3" id="KW-0805">Transcription regulation</keyword>
<dbReference type="SMART" id="SM00421">
    <property type="entry name" value="HTH_LUXR"/>
    <property type="match status" value="1"/>
</dbReference>
<evidence type="ECO:0000256" key="6">
    <source>
        <dbReference type="PROSITE-ProRule" id="PRU00169"/>
    </source>
</evidence>
<dbReference type="FunFam" id="3.40.50.2300:FF:000018">
    <property type="entry name" value="DNA-binding transcriptional regulator NtrC"/>
    <property type="match status" value="1"/>
</dbReference>
<gene>
    <name evidence="9" type="ORF">SAMN05216550_114217</name>
</gene>
<dbReference type="PRINTS" id="PR00038">
    <property type="entry name" value="HTHLUXR"/>
</dbReference>
<dbReference type="PANTHER" id="PTHR44688:SF16">
    <property type="entry name" value="DNA-BINDING TRANSCRIPTIONAL ACTIVATOR DEVR_DOSR"/>
    <property type="match status" value="1"/>
</dbReference>
<dbReference type="SUPFAM" id="SSF52172">
    <property type="entry name" value="CheY-like"/>
    <property type="match status" value="1"/>
</dbReference>
<evidence type="ECO:0000256" key="4">
    <source>
        <dbReference type="ARBA" id="ARBA00023125"/>
    </source>
</evidence>
<dbReference type="CDD" id="cd17537">
    <property type="entry name" value="REC_FixJ"/>
    <property type="match status" value="1"/>
</dbReference>
<dbReference type="SMART" id="SM00448">
    <property type="entry name" value="REC"/>
    <property type="match status" value="1"/>
</dbReference>
<dbReference type="PANTHER" id="PTHR44688">
    <property type="entry name" value="DNA-BINDING TRANSCRIPTIONAL ACTIVATOR DEVR_DOSR"/>
    <property type="match status" value="1"/>
</dbReference>
<dbReference type="PROSITE" id="PS50110">
    <property type="entry name" value="RESPONSE_REGULATORY"/>
    <property type="match status" value="1"/>
</dbReference>
<keyword evidence="4" id="KW-0238">DNA-binding</keyword>
<dbReference type="PROSITE" id="PS50043">
    <property type="entry name" value="HTH_LUXR_2"/>
    <property type="match status" value="1"/>
</dbReference>
<dbReference type="Gene3D" id="3.40.50.2300">
    <property type="match status" value="1"/>
</dbReference>
<evidence type="ECO:0000256" key="5">
    <source>
        <dbReference type="ARBA" id="ARBA00023163"/>
    </source>
</evidence>
<dbReference type="Pfam" id="PF00196">
    <property type="entry name" value="GerE"/>
    <property type="match status" value="1"/>
</dbReference>
<dbReference type="GO" id="GO:0003677">
    <property type="term" value="F:DNA binding"/>
    <property type="evidence" value="ECO:0007669"/>
    <property type="project" value="UniProtKB-KW"/>
</dbReference>
<sequence>MNDEYTAAQPLAQSLVYVVDDHDSMRAAISTLLRSVDLNVQAFASAQEFLALEKPDVPSCLILDVRLKGQSGLAVQDQIVAGASGLPIIFITAYGDIAMSVKAMKNGASDFLAKPFRDQDLLDAVSNALLKDRERRAADGEVAELRNRYAALTPREREVMAFVTGGLMNKQIAAKMDVSEITVKIHRKHAMVKMNASSLADLVLKAQALGISAPMTR</sequence>
<keyword evidence="2" id="KW-0902">Two-component regulatory system</keyword>
<dbReference type="PROSITE" id="PS00622">
    <property type="entry name" value="HTH_LUXR_1"/>
    <property type="match status" value="1"/>
</dbReference>
<dbReference type="GO" id="GO:0000160">
    <property type="term" value="P:phosphorelay signal transduction system"/>
    <property type="evidence" value="ECO:0007669"/>
    <property type="project" value="UniProtKB-KW"/>
</dbReference>
<dbReference type="AlphaFoldDB" id="A0AAQ1JWA5"/>
<dbReference type="GO" id="GO:0006355">
    <property type="term" value="P:regulation of DNA-templated transcription"/>
    <property type="evidence" value="ECO:0007669"/>
    <property type="project" value="InterPro"/>
</dbReference>
<evidence type="ECO:0000256" key="1">
    <source>
        <dbReference type="ARBA" id="ARBA00022553"/>
    </source>
</evidence>
<evidence type="ECO:0000256" key="2">
    <source>
        <dbReference type="ARBA" id="ARBA00023012"/>
    </source>
</evidence>
<evidence type="ECO:0000259" key="7">
    <source>
        <dbReference type="PROSITE" id="PS50043"/>
    </source>
</evidence>
<organism evidence="9 10">
    <name type="scientific">Paraburkholderia tropica</name>
    <dbReference type="NCBI Taxonomy" id="92647"/>
    <lineage>
        <taxon>Bacteria</taxon>
        <taxon>Pseudomonadati</taxon>
        <taxon>Pseudomonadota</taxon>
        <taxon>Betaproteobacteria</taxon>
        <taxon>Burkholderiales</taxon>
        <taxon>Burkholderiaceae</taxon>
        <taxon>Paraburkholderia</taxon>
    </lineage>
</organism>